<gene>
    <name evidence="1" type="ORF">BSPP4475_01780</name>
</gene>
<proteinExistence type="predicted"/>
<evidence type="ECO:0000313" key="2">
    <source>
        <dbReference type="Proteomes" id="UP001189619"/>
    </source>
</evidence>
<name>A0AA48M7H5_9BACL</name>
<evidence type="ECO:0000313" key="1">
    <source>
        <dbReference type="EMBL" id="CAJ1001054.1"/>
    </source>
</evidence>
<organism evidence="1 2">
    <name type="scientific">Brevibacillus aydinogluensis</name>
    <dbReference type="NCBI Taxonomy" id="927786"/>
    <lineage>
        <taxon>Bacteria</taxon>
        <taxon>Bacillati</taxon>
        <taxon>Bacillota</taxon>
        <taxon>Bacilli</taxon>
        <taxon>Bacillales</taxon>
        <taxon>Paenibacillaceae</taxon>
        <taxon>Brevibacillus</taxon>
    </lineage>
</organism>
<dbReference type="EMBL" id="OY569118">
    <property type="protein sequence ID" value="CAJ1001054.1"/>
    <property type="molecule type" value="Genomic_DNA"/>
</dbReference>
<accession>A0AA48M7H5</accession>
<protein>
    <submittedName>
        <fullName evidence="1">Uncharacterized protein</fullName>
    </submittedName>
</protein>
<sequence length="29" mass="3504">MLRIHEAKLRVEVQKKIDELMIRLAEGRQ</sequence>
<keyword evidence="2" id="KW-1185">Reference proteome</keyword>
<dbReference type="KEGG" id="bayd:BSPP4475_01780"/>
<reference evidence="1" key="1">
    <citation type="submission" date="2023-07" db="EMBL/GenBank/DDBJ databases">
        <authorList>
            <person name="Ivanov I."/>
            <person name="Teneva D."/>
            <person name="Stoikov I."/>
        </authorList>
    </citation>
    <scope>NUCLEOTIDE SEQUENCE</scope>
    <source>
        <strain evidence="1">4475</strain>
    </source>
</reference>
<dbReference type="AlphaFoldDB" id="A0AA48M7H5"/>
<dbReference type="Proteomes" id="UP001189619">
    <property type="component" value="Chromosome"/>
</dbReference>